<evidence type="ECO:0000256" key="1">
    <source>
        <dbReference type="ARBA" id="ARBA00004141"/>
    </source>
</evidence>
<feature type="transmembrane region" description="Helical" evidence="8">
    <location>
        <begin position="563"/>
        <end position="585"/>
    </location>
</feature>
<feature type="transmembrane region" description="Helical" evidence="8">
    <location>
        <begin position="12"/>
        <end position="32"/>
    </location>
</feature>
<keyword evidence="6 8" id="KW-0472">Membrane</keyword>
<feature type="transmembrane region" description="Helical" evidence="8">
    <location>
        <begin position="187"/>
        <end position="206"/>
    </location>
</feature>
<dbReference type="AlphaFoldDB" id="A0A914XG34"/>
<name>A0A914XG34_9BILA</name>
<dbReference type="Proteomes" id="UP000887566">
    <property type="component" value="Unplaced"/>
</dbReference>
<dbReference type="WBParaSite" id="PSAMB.scaffold7561size7445.g30236.t1">
    <property type="protein sequence ID" value="PSAMB.scaffold7561size7445.g30236.t1"/>
    <property type="gene ID" value="PSAMB.scaffold7561size7445.g30236"/>
</dbReference>
<organism evidence="9 10">
    <name type="scientific">Plectus sambesii</name>
    <dbReference type="NCBI Taxonomy" id="2011161"/>
    <lineage>
        <taxon>Eukaryota</taxon>
        <taxon>Metazoa</taxon>
        <taxon>Ecdysozoa</taxon>
        <taxon>Nematoda</taxon>
        <taxon>Chromadorea</taxon>
        <taxon>Plectida</taxon>
        <taxon>Plectina</taxon>
        <taxon>Plectoidea</taxon>
        <taxon>Plectidae</taxon>
        <taxon>Plectus</taxon>
    </lineage>
</organism>
<dbReference type="GO" id="GO:0015833">
    <property type="term" value="P:peptide transport"/>
    <property type="evidence" value="ECO:0007669"/>
    <property type="project" value="UniProtKB-KW"/>
</dbReference>
<feature type="transmembrane region" description="Helical" evidence="8">
    <location>
        <begin position="155"/>
        <end position="175"/>
    </location>
</feature>
<dbReference type="PANTHER" id="PTHR11654">
    <property type="entry name" value="OLIGOPEPTIDE TRANSPORTER-RELATED"/>
    <property type="match status" value="1"/>
</dbReference>
<reference evidence="10" key="1">
    <citation type="submission" date="2022-11" db="UniProtKB">
        <authorList>
            <consortium name="WormBaseParasite"/>
        </authorList>
    </citation>
    <scope>IDENTIFICATION</scope>
</reference>
<evidence type="ECO:0000256" key="8">
    <source>
        <dbReference type="SAM" id="Phobius"/>
    </source>
</evidence>
<keyword evidence="4" id="KW-0571">Peptide transport</keyword>
<feature type="transmembrane region" description="Helical" evidence="8">
    <location>
        <begin position="534"/>
        <end position="556"/>
    </location>
</feature>
<evidence type="ECO:0000256" key="3">
    <source>
        <dbReference type="ARBA" id="ARBA00022692"/>
    </source>
</evidence>
<comment type="subcellular location">
    <subcellularLocation>
        <location evidence="1">Membrane</location>
        <topology evidence="1">Multi-pass membrane protein</topology>
    </subcellularLocation>
</comment>
<dbReference type="InterPro" id="IPR036259">
    <property type="entry name" value="MFS_trans_sf"/>
</dbReference>
<comment type="similarity">
    <text evidence="2">Belongs to the major facilitator superfamily. Proton-dependent oligopeptide transporter (POT/PTR) (TC 2.A.17) family.</text>
</comment>
<feature type="compositionally biased region" description="Acidic residues" evidence="7">
    <location>
        <begin position="596"/>
        <end position="613"/>
    </location>
</feature>
<feature type="region of interest" description="Disordered" evidence="7">
    <location>
        <begin position="596"/>
        <end position="619"/>
    </location>
</feature>
<keyword evidence="4" id="KW-0813">Transport</keyword>
<keyword evidence="4" id="KW-0653">Protein transport</keyword>
<protein>
    <submittedName>
        <fullName evidence="10">Solute carrier family 15 member 1</fullName>
    </submittedName>
</protein>
<dbReference type="Pfam" id="PF00854">
    <property type="entry name" value="PTR2"/>
    <property type="match status" value="2"/>
</dbReference>
<evidence type="ECO:0000256" key="5">
    <source>
        <dbReference type="ARBA" id="ARBA00022989"/>
    </source>
</evidence>
<keyword evidence="9" id="KW-1185">Reference proteome</keyword>
<evidence type="ECO:0000313" key="9">
    <source>
        <dbReference type="Proteomes" id="UP000887566"/>
    </source>
</evidence>
<feature type="transmembrane region" description="Helical" evidence="8">
    <location>
        <begin position="105"/>
        <end position="123"/>
    </location>
</feature>
<evidence type="ECO:0000256" key="2">
    <source>
        <dbReference type="ARBA" id="ARBA00005982"/>
    </source>
</evidence>
<evidence type="ECO:0000256" key="6">
    <source>
        <dbReference type="ARBA" id="ARBA00023136"/>
    </source>
</evidence>
<evidence type="ECO:0000256" key="4">
    <source>
        <dbReference type="ARBA" id="ARBA00022856"/>
    </source>
</evidence>
<dbReference type="GO" id="GO:0016020">
    <property type="term" value="C:membrane"/>
    <property type="evidence" value="ECO:0007669"/>
    <property type="project" value="UniProtKB-SubCell"/>
</dbReference>
<dbReference type="GO" id="GO:0022857">
    <property type="term" value="F:transmembrane transporter activity"/>
    <property type="evidence" value="ECO:0007669"/>
    <property type="project" value="InterPro"/>
</dbReference>
<keyword evidence="5 8" id="KW-1133">Transmembrane helix</keyword>
<evidence type="ECO:0000313" key="10">
    <source>
        <dbReference type="WBParaSite" id="PSAMB.scaffold7561size7445.g30236.t1"/>
    </source>
</evidence>
<dbReference type="InterPro" id="IPR000109">
    <property type="entry name" value="POT_fam"/>
</dbReference>
<dbReference type="Gene3D" id="1.20.1250.20">
    <property type="entry name" value="MFS general substrate transporter like domains"/>
    <property type="match status" value="2"/>
</dbReference>
<evidence type="ECO:0000256" key="7">
    <source>
        <dbReference type="SAM" id="MobiDB-lite"/>
    </source>
</evidence>
<sequence>MNQDSCYPLAFGIPAILMIVATLIFLAGSFWYKKPPPKENIFAEVFRVMKQAIANKRFFDQKRDHWLDHYMDSHSCEHDEKCQALIRAGKRNSCHKREFVDDIKGLLRVAIMFLPVPMFWALYDQQGSRWLIQAVAMDCKLWGNALLLPDQMQTLNAVLILAFIPIFQVVVYPLVGKCVKLTALRKMVAGGLLACVAFVISAAVQLQVNTTLPDVPAKGQAFLSFANTFQNCNLTIAQSDSSFTPIHLAANSSLEDDKVKQIQQVLRLSSGKAYTWMISPTCYNGFTAPWNTLAYTSPALDSAKSFYVVVGNYGAYMTQAVWRKPTEGNGEFSLSINMATDVTTVTNLALCRREDNATNSNFPCDPGNDNNFYYWQLNYNDGTTDLGTDPEDDNLDNKTLSWTSPPNSPSPAVLNYINKPVRPGVWDLYYMPERAKDVDSKTPDRTKLPVNYTGISLEVEGQGGVFALIVTTDRSNNNMNAKSIYQIVPSNHISILWQIPQIAVLTAAEILFSITGYEFAYSQAAPSMKSLVQAMWLLTTAFGDTIIVIITLLNLFDNMAIELLFYAAIMLVVIIIFALISQFYYTYNDYTKGNDEDDDVSGVDNTGFEEEAVDEKPKY</sequence>
<keyword evidence="3 8" id="KW-0812">Transmembrane</keyword>
<proteinExistence type="inferred from homology"/>
<accession>A0A914XG34</accession>